<dbReference type="PROSITE" id="PS51257">
    <property type="entry name" value="PROKAR_LIPOPROTEIN"/>
    <property type="match status" value="1"/>
</dbReference>
<dbReference type="AlphaFoldDB" id="A0A1V6LUA7"/>
<dbReference type="PANTHER" id="PTHR43014:SF5">
    <property type="entry name" value="GLUTATHIONE REDUCTASE (NADPH)"/>
    <property type="match status" value="1"/>
</dbReference>
<sequence>MEAKKFNVFVIGSGIAGQTVATSCAKAGLKVAIADKRAFGGTCANRGCDPKKVLLAATEALQQTAQLKGIGLEGKMEINWKKLQKFKRTFTKSVPKATEKKLLEAGITLYHQSPKFLDRNTLSVEGKMIKADHIVIATGLEPVNLPINGSKHLNTSDDFLNLKTLPEKLVFIGGGYVGMEFAHIAARAGAKVTVIDSGDLPLKGFDQDLVERLVAYSKTLGIEFIMNAKASTIKKLKKNYKVYYKQGDKKHHLKTAMVFNTAGRVPALKALDLEKGRVDFNANGIEVNTFLQSKSNDLVYACGDVADSNLPLTPLSGREGYVVAENIIRNRKKRIDVPVIPSAVFTLPNLASVGYSEEEAKKRYKNVIVKSGDASSWFNAKRWNAPVYAYKILLNERTGEIVGAHLLGPDAGETINTFALAINHKMTEDDLQGTIFSYPSWVYDTKSMV</sequence>
<comment type="caution">
    <text evidence="8">The sequence shown here is derived from an EMBL/GenBank/DDBJ whole genome shotgun (WGS) entry which is preliminary data.</text>
</comment>
<keyword evidence="2" id="KW-0285">Flavoprotein</keyword>
<dbReference type="SUPFAM" id="SSF51905">
    <property type="entry name" value="FAD/NAD(P)-binding domain"/>
    <property type="match status" value="1"/>
</dbReference>
<reference evidence="8 9" key="1">
    <citation type="submission" date="2016-12" db="EMBL/GenBank/DDBJ databases">
        <authorList>
            <person name="Song W.-J."/>
            <person name="Kurnit D.M."/>
        </authorList>
    </citation>
    <scope>NUCLEOTIDE SEQUENCE [LARGE SCALE GENOMIC DNA]</scope>
    <source>
        <strain evidence="8 9">HSG9</strain>
    </source>
</reference>
<dbReference type="InterPro" id="IPR004099">
    <property type="entry name" value="Pyr_nucl-diS_OxRdtase_dimer"/>
</dbReference>
<feature type="domain" description="FAD/NAD(P)-binding" evidence="7">
    <location>
        <begin position="7"/>
        <end position="320"/>
    </location>
</feature>
<evidence type="ECO:0000256" key="2">
    <source>
        <dbReference type="ARBA" id="ARBA00022630"/>
    </source>
</evidence>
<evidence type="ECO:0000256" key="1">
    <source>
        <dbReference type="ARBA" id="ARBA00007532"/>
    </source>
</evidence>
<evidence type="ECO:0000256" key="5">
    <source>
        <dbReference type="PIRSR" id="PIRSR000350-4"/>
    </source>
</evidence>
<dbReference type="PRINTS" id="PR00368">
    <property type="entry name" value="FADPNR"/>
</dbReference>
<keyword evidence="4" id="KW-0547">Nucleotide-binding</keyword>
<organism evidence="8 9">
    <name type="scientific">Croceivirga radicis</name>
    <dbReference type="NCBI Taxonomy" id="1929488"/>
    <lineage>
        <taxon>Bacteria</taxon>
        <taxon>Pseudomonadati</taxon>
        <taxon>Bacteroidota</taxon>
        <taxon>Flavobacteriia</taxon>
        <taxon>Flavobacteriales</taxon>
        <taxon>Flavobacteriaceae</taxon>
        <taxon>Croceivirga</taxon>
    </lineage>
</organism>
<dbReference type="PRINTS" id="PR00411">
    <property type="entry name" value="PNDRDTASEI"/>
</dbReference>
<comment type="cofactor">
    <cofactor evidence="4">
        <name>FAD</name>
        <dbReference type="ChEBI" id="CHEBI:57692"/>
    </cofactor>
    <text evidence="4">Binds 1 FAD per subunit.</text>
</comment>
<dbReference type="EMBL" id="MTBC01000002">
    <property type="protein sequence ID" value="OQD43586.1"/>
    <property type="molecule type" value="Genomic_DNA"/>
</dbReference>
<feature type="binding site" evidence="4">
    <location>
        <begin position="173"/>
        <end position="180"/>
    </location>
    <ligand>
        <name>NAD(+)</name>
        <dbReference type="ChEBI" id="CHEBI:57540"/>
    </ligand>
</feature>
<dbReference type="SUPFAM" id="SSF55424">
    <property type="entry name" value="FAD/NAD-linked reductases, dimerisation (C-terminal) domain"/>
    <property type="match status" value="1"/>
</dbReference>
<feature type="binding site" evidence="4">
    <location>
        <position position="304"/>
    </location>
    <ligand>
        <name>FAD</name>
        <dbReference type="ChEBI" id="CHEBI:57692"/>
    </ligand>
</feature>
<dbReference type="PANTHER" id="PTHR43014">
    <property type="entry name" value="MERCURIC REDUCTASE"/>
    <property type="match status" value="1"/>
</dbReference>
<dbReference type="Proteomes" id="UP000191680">
    <property type="component" value="Unassembled WGS sequence"/>
</dbReference>
<comment type="similarity">
    <text evidence="1">Belongs to the class-I pyridine nucleotide-disulfide oxidoreductase family.</text>
</comment>
<evidence type="ECO:0000313" key="8">
    <source>
        <dbReference type="EMBL" id="OQD43586.1"/>
    </source>
</evidence>
<keyword evidence="9" id="KW-1185">Reference proteome</keyword>
<evidence type="ECO:0000259" key="7">
    <source>
        <dbReference type="Pfam" id="PF07992"/>
    </source>
</evidence>
<dbReference type="InterPro" id="IPR023753">
    <property type="entry name" value="FAD/NAD-binding_dom"/>
</dbReference>
<dbReference type="OrthoDB" id="9800167at2"/>
<keyword evidence="3 4" id="KW-0274">FAD</keyword>
<evidence type="ECO:0000256" key="3">
    <source>
        <dbReference type="ARBA" id="ARBA00022827"/>
    </source>
</evidence>
<dbReference type="RefSeq" id="WP_080318026.1">
    <property type="nucleotide sequence ID" value="NZ_MTBC01000002.1"/>
</dbReference>
<accession>A0A1V6LUA7</accession>
<feature type="binding site" evidence="4">
    <location>
        <position position="52"/>
    </location>
    <ligand>
        <name>FAD</name>
        <dbReference type="ChEBI" id="CHEBI:57692"/>
    </ligand>
</feature>
<dbReference type="Gene3D" id="3.50.50.60">
    <property type="entry name" value="FAD/NAD(P)-binding domain"/>
    <property type="match status" value="2"/>
</dbReference>
<feature type="domain" description="Pyridine nucleotide-disulphide oxidoreductase dimerisation" evidence="6">
    <location>
        <begin position="340"/>
        <end position="440"/>
    </location>
</feature>
<gene>
    <name evidence="8" type="ORF">BUL40_02945</name>
</gene>
<evidence type="ECO:0000256" key="4">
    <source>
        <dbReference type="PIRSR" id="PIRSR000350-3"/>
    </source>
</evidence>
<dbReference type="InterPro" id="IPR001100">
    <property type="entry name" value="Pyr_nuc-diS_OxRdtase"/>
</dbReference>
<protein>
    <submittedName>
        <fullName evidence="8">Pyridine nucleotide-disulfide oxidoreductase</fullName>
    </submittedName>
</protein>
<evidence type="ECO:0000313" key="9">
    <source>
        <dbReference type="Proteomes" id="UP000191680"/>
    </source>
</evidence>
<feature type="disulfide bond" description="Redox-active" evidence="5">
    <location>
        <begin position="43"/>
        <end position="48"/>
    </location>
</feature>
<dbReference type="InterPro" id="IPR036188">
    <property type="entry name" value="FAD/NAD-bd_sf"/>
</dbReference>
<dbReference type="Pfam" id="PF02852">
    <property type="entry name" value="Pyr_redox_dim"/>
    <property type="match status" value="1"/>
</dbReference>
<dbReference type="GO" id="GO:0016491">
    <property type="term" value="F:oxidoreductase activity"/>
    <property type="evidence" value="ECO:0007669"/>
    <property type="project" value="InterPro"/>
</dbReference>
<proteinExistence type="inferred from homology"/>
<dbReference type="Gene3D" id="3.30.390.30">
    <property type="match status" value="1"/>
</dbReference>
<dbReference type="PIRSF" id="PIRSF000350">
    <property type="entry name" value="Mercury_reductase_MerA"/>
    <property type="match status" value="1"/>
</dbReference>
<dbReference type="InterPro" id="IPR016156">
    <property type="entry name" value="FAD/NAD-linked_Rdtase_dimer_sf"/>
</dbReference>
<name>A0A1V6LUA7_9FLAO</name>
<dbReference type="GO" id="GO:0000166">
    <property type="term" value="F:nucleotide binding"/>
    <property type="evidence" value="ECO:0007669"/>
    <property type="project" value="UniProtKB-KW"/>
</dbReference>
<keyword evidence="4" id="KW-0520">NAD</keyword>
<dbReference type="Pfam" id="PF07992">
    <property type="entry name" value="Pyr_redox_2"/>
    <property type="match status" value="1"/>
</dbReference>
<evidence type="ECO:0000259" key="6">
    <source>
        <dbReference type="Pfam" id="PF02852"/>
    </source>
</evidence>
<feature type="binding site" evidence="4">
    <location>
        <position position="263"/>
    </location>
    <ligand>
        <name>NAD(+)</name>
        <dbReference type="ChEBI" id="CHEBI:57540"/>
    </ligand>
</feature>